<dbReference type="EMBL" id="JADNYJ010000058">
    <property type="protein sequence ID" value="KAF8896871.1"/>
    <property type="molecule type" value="Genomic_DNA"/>
</dbReference>
<dbReference type="AlphaFoldDB" id="A0A9P5NKY9"/>
<keyword evidence="1" id="KW-0560">Oxidoreductase</keyword>
<dbReference type="Proteomes" id="UP000724874">
    <property type="component" value="Unassembled WGS sequence"/>
</dbReference>
<dbReference type="OrthoDB" id="10004862at2759"/>
<dbReference type="InterPro" id="IPR025337">
    <property type="entry name" value="Questin_oxidase-like"/>
</dbReference>
<organism evidence="3 4">
    <name type="scientific">Gymnopilus junonius</name>
    <name type="common">Spectacular rustgill mushroom</name>
    <name type="synonym">Gymnopilus spectabilis subsp. junonius</name>
    <dbReference type="NCBI Taxonomy" id="109634"/>
    <lineage>
        <taxon>Eukaryota</taxon>
        <taxon>Fungi</taxon>
        <taxon>Dikarya</taxon>
        <taxon>Basidiomycota</taxon>
        <taxon>Agaricomycotina</taxon>
        <taxon>Agaricomycetes</taxon>
        <taxon>Agaricomycetidae</taxon>
        <taxon>Agaricales</taxon>
        <taxon>Agaricineae</taxon>
        <taxon>Hymenogastraceae</taxon>
        <taxon>Gymnopilus</taxon>
    </lineage>
</organism>
<dbReference type="GO" id="GO:0016491">
    <property type="term" value="F:oxidoreductase activity"/>
    <property type="evidence" value="ECO:0007669"/>
    <property type="project" value="UniProtKB-KW"/>
</dbReference>
<feature type="compositionally biased region" description="Polar residues" evidence="2">
    <location>
        <begin position="532"/>
        <end position="547"/>
    </location>
</feature>
<dbReference type="PANTHER" id="PTHR35870">
    <property type="entry name" value="PROTEIN, PUTATIVE (AFU_ORTHOLOGUE AFUA_5G03330)-RELATED"/>
    <property type="match status" value="1"/>
</dbReference>
<feature type="region of interest" description="Disordered" evidence="2">
    <location>
        <begin position="261"/>
        <end position="281"/>
    </location>
</feature>
<evidence type="ECO:0000256" key="1">
    <source>
        <dbReference type="ARBA" id="ARBA00023002"/>
    </source>
</evidence>
<reference evidence="3" key="1">
    <citation type="submission" date="2020-11" db="EMBL/GenBank/DDBJ databases">
        <authorList>
            <consortium name="DOE Joint Genome Institute"/>
            <person name="Ahrendt S."/>
            <person name="Riley R."/>
            <person name="Andreopoulos W."/>
            <person name="LaButti K."/>
            <person name="Pangilinan J."/>
            <person name="Ruiz-duenas F.J."/>
            <person name="Barrasa J.M."/>
            <person name="Sanchez-Garcia M."/>
            <person name="Camarero S."/>
            <person name="Miyauchi S."/>
            <person name="Serrano A."/>
            <person name="Linde D."/>
            <person name="Babiker R."/>
            <person name="Drula E."/>
            <person name="Ayuso-Fernandez I."/>
            <person name="Pacheco R."/>
            <person name="Padilla G."/>
            <person name="Ferreira P."/>
            <person name="Barriuso J."/>
            <person name="Kellner H."/>
            <person name="Castanera R."/>
            <person name="Alfaro M."/>
            <person name="Ramirez L."/>
            <person name="Pisabarro A.G."/>
            <person name="Kuo A."/>
            <person name="Tritt A."/>
            <person name="Lipzen A."/>
            <person name="He G."/>
            <person name="Yan M."/>
            <person name="Ng V."/>
            <person name="Cullen D."/>
            <person name="Martin F."/>
            <person name="Rosso M.-N."/>
            <person name="Henrissat B."/>
            <person name="Hibbett D."/>
            <person name="Martinez A.T."/>
            <person name="Grigoriev I.V."/>
        </authorList>
    </citation>
    <scope>NUCLEOTIDE SEQUENCE</scope>
    <source>
        <strain evidence="3">AH 44721</strain>
    </source>
</reference>
<keyword evidence="4" id="KW-1185">Reference proteome</keyword>
<feature type="region of interest" description="Disordered" evidence="2">
    <location>
        <begin position="528"/>
        <end position="586"/>
    </location>
</feature>
<dbReference type="Pfam" id="PF14027">
    <property type="entry name" value="Questin_oxidase"/>
    <property type="match status" value="1"/>
</dbReference>
<sequence length="625" mass="68833">MLRRLYGGTSTLPLFVTPMSSFLFPTPSLPQSSLTPSHFPGVSPDSTTTLQNVLKDNHAKWHIFFNEKRFHNHAAHRAIAAWSLGANSQAIQSAYEKDCSYEKPAFKSPEEITFENFNEYLGDDRYMNSFIFQLLHTFFTSYVKEKGGNLGSGSVKGDLPKEKQPQMLSRFFSGVLHPLIHTGYGAEFTLPGMVVEGLAQTAVHYSSPVAELLEHLKLFEESNSLMDPNLVANAGRAIRSAFDKTVNAFDLALDKALPESHYSASNSTGAPSKYDNADDSQQGFNLTKSSADVAGPHALTILYRVLNDSQFFTSKALADDENNMFEYTIRKHGDALASYVDQWHVTGETVDKKIEEVVWAVCVLYGVAGWTHRRLTEGKKFNADFFFMHLVTSSIFLPALCAELPPDSQVRLLKAYFAVALAWAIARGRPSLDVKGFVEALQDPKSLSAPSSKPAWESTWLRMVEEARTHHDEHLTKIIRALAGWASAFGTRKSRAKLPSSNAGDLQNKLLTEDEAYSAGLGMGLGRPKEGSFSSAGSITDKSTTKTGAADFMQSDVPPPANYPDLKKGTTGADSDSNVLPPTELPGSEYLDGRLFAMVAEGGQRDEEEFWDFVGFFARDVSPRL</sequence>
<evidence type="ECO:0000313" key="3">
    <source>
        <dbReference type="EMBL" id="KAF8896871.1"/>
    </source>
</evidence>
<proteinExistence type="predicted"/>
<accession>A0A9P5NKY9</accession>
<protein>
    <submittedName>
        <fullName evidence="3">Uncharacterized protein</fullName>
    </submittedName>
</protein>
<dbReference type="PANTHER" id="PTHR35870:SF1">
    <property type="entry name" value="PROTEIN, PUTATIVE (AFU_ORTHOLOGUE AFUA_5G03330)-RELATED"/>
    <property type="match status" value="1"/>
</dbReference>
<name>A0A9P5NKY9_GYMJU</name>
<comment type="caution">
    <text evidence="3">The sequence shown here is derived from an EMBL/GenBank/DDBJ whole genome shotgun (WGS) entry which is preliminary data.</text>
</comment>
<evidence type="ECO:0000256" key="2">
    <source>
        <dbReference type="SAM" id="MobiDB-lite"/>
    </source>
</evidence>
<evidence type="ECO:0000313" key="4">
    <source>
        <dbReference type="Proteomes" id="UP000724874"/>
    </source>
</evidence>
<gene>
    <name evidence="3" type="ORF">CPB84DRAFT_1781641</name>
</gene>